<feature type="compositionally biased region" description="Basic and acidic residues" evidence="14">
    <location>
        <begin position="285"/>
        <end position="300"/>
    </location>
</feature>
<dbReference type="AlphaFoldDB" id="A0AA35TH57"/>
<dbReference type="Proteomes" id="UP001174909">
    <property type="component" value="Unassembled WGS sequence"/>
</dbReference>
<evidence type="ECO:0000256" key="10">
    <source>
        <dbReference type="ARBA" id="ARBA00023014"/>
    </source>
</evidence>
<feature type="region of interest" description="Disordered" evidence="14">
    <location>
        <begin position="285"/>
        <end position="314"/>
    </location>
</feature>
<evidence type="ECO:0000313" key="17">
    <source>
        <dbReference type="Proteomes" id="UP001174909"/>
    </source>
</evidence>
<evidence type="ECO:0000256" key="3">
    <source>
        <dbReference type="ARBA" id="ARBA00022723"/>
    </source>
</evidence>
<dbReference type="InterPro" id="IPR027417">
    <property type="entry name" value="P-loop_NTPase"/>
</dbReference>
<organism evidence="16 17">
    <name type="scientific">Geodia barretti</name>
    <name type="common">Barrett's horny sponge</name>
    <dbReference type="NCBI Taxonomy" id="519541"/>
    <lineage>
        <taxon>Eukaryota</taxon>
        <taxon>Metazoa</taxon>
        <taxon>Porifera</taxon>
        <taxon>Demospongiae</taxon>
        <taxon>Heteroscleromorpha</taxon>
        <taxon>Tetractinellida</taxon>
        <taxon>Astrophorina</taxon>
        <taxon>Geodiidae</taxon>
        <taxon>Geodia</taxon>
    </lineage>
</organism>
<evidence type="ECO:0000313" key="16">
    <source>
        <dbReference type="EMBL" id="CAI8047923.1"/>
    </source>
</evidence>
<dbReference type="GO" id="GO:0051536">
    <property type="term" value="F:iron-sulfur cluster binding"/>
    <property type="evidence" value="ECO:0007669"/>
    <property type="project" value="UniProtKB-KW"/>
</dbReference>
<dbReference type="GO" id="GO:0005524">
    <property type="term" value="F:ATP binding"/>
    <property type="evidence" value="ECO:0007669"/>
    <property type="project" value="UniProtKB-KW"/>
</dbReference>
<dbReference type="GO" id="GO:0034085">
    <property type="term" value="P:establishment of sister chromatid cohesion"/>
    <property type="evidence" value="ECO:0007669"/>
    <property type="project" value="TreeGrafter"/>
</dbReference>
<proteinExistence type="predicted"/>
<evidence type="ECO:0000256" key="7">
    <source>
        <dbReference type="ARBA" id="ARBA00022840"/>
    </source>
</evidence>
<feature type="domain" description="Helicase ATP-binding" evidence="15">
    <location>
        <begin position="22"/>
        <end position="445"/>
    </location>
</feature>
<name>A0AA35TH57_GEOBA</name>
<evidence type="ECO:0000259" key="15">
    <source>
        <dbReference type="PROSITE" id="PS51193"/>
    </source>
</evidence>
<evidence type="ECO:0000256" key="13">
    <source>
        <dbReference type="ARBA" id="ARBA00023242"/>
    </source>
</evidence>
<dbReference type="Pfam" id="PF06733">
    <property type="entry name" value="DEAD_2"/>
    <property type="match status" value="1"/>
</dbReference>
<accession>A0AA35TH57</accession>
<dbReference type="GO" id="GO:0005634">
    <property type="term" value="C:nucleus"/>
    <property type="evidence" value="ECO:0007669"/>
    <property type="project" value="UniProtKB-SubCell"/>
</dbReference>
<keyword evidence="8" id="KW-0694">RNA-binding</keyword>
<comment type="subcellular location">
    <subcellularLocation>
        <location evidence="2">Nucleus</location>
    </subcellularLocation>
</comment>
<evidence type="ECO:0000256" key="1">
    <source>
        <dbReference type="ARBA" id="ARBA00001966"/>
    </source>
</evidence>
<dbReference type="GO" id="GO:0003677">
    <property type="term" value="F:DNA binding"/>
    <property type="evidence" value="ECO:0007669"/>
    <property type="project" value="UniProtKB-KW"/>
</dbReference>
<evidence type="ECO:0000256" key="4">
    <source>
        <dbReference type="ARBA" id="ARBA00022741"/>
    </source>
</evidence>
<evidence type="ECO:0000256" key="9">
    <source>
        <dbReference type="ARBA" id="ARBA00023004"/>
    </source>
</evidence>
<dbReference type="InterPro" id="IPR014013">
    <property type="entry name" value="Helic_SF1/SF2_ATP-bd_DinG/Rad3"/>
</dbReference>
<comment type="caution">
    <text evidence="16">The sequence shown here is derived from an EMBL/GenBank/DDBJ whole genome shotgun (WGS) entry which is preliminary data.</text>
</comment>
<dbReference type="FunFam" id="3.40.50.300:FF:001050">
    <property type="entry name" value="ATP-dependent DNA helicase DDX11"/>
    <property type="match status" value="1"/>
</dbReference>
<keyword evidence="12" id="KW-0413">Isomerase</keyword>
<keyword evidence="7" id="KW-0067">ATP-binding</keyword>
<dbReference type="EMBL" id="CASHTH010003685">
    <property type="protein sequence ID" value="CAI8047923.1"/>
    <property type="molecule type" value="Genomic_DNA"/>
</dbReference>
<evidence type="ECO:0000256" key="11">
    <source>
        <dbReference type="ARBA" id="ARBA00023125"/>
    </source>
</evidence>
<dbReference type="GO" id="GO:0016818">
    <property type="term" value="F:hydrolase activity, acting on acid anhydrides, in phosphorus-containing anhydrides"/>
    <property type="evidence" value="ECO:0007669"/>
    <property type="project" value="InterPro"/>
</dbReference>
<keyword evidence="3" id="KW-0479">Metal-binding</keyword>
<keyword evidence="11" id="KW-0238">DNA-binding</keyword>
<evidence type="ECO:0000256" key="5">
    <source>
        <dbReference type="ARBA" id="ARBA00022801"/>
    </source>
</evidence>
<dbReference type="InterPro" id="IPR045028">
    <property type="entry name" value="DinG/Rad3-like"/>
</dbReference>
<dbReference type="SUPFAM" id="SSF52540">
    <property type="entry name" value="P-loop containing nucleoside triphosphate hydrolases"/>
    <property type="match status" value="1"/>
</dbReference>
<keyword evidence="5" id="KW-0378">Hydrolase</keyword>
<evidence type="ECO:0000256" key="2">
    <source>
        <dbReference type="ARBA" id="ARBA00004123"/>
    </source>
</evidence>
<keyword evidence="13" id="KW-0539">Nucleus</keyword>
<keyword evidence="6 16" id="KW-0347">Helicase</keyword>
<evidence type="ECO:0000256" key="12">
    <source>
        <dbReference type="ARBA" id="ARBA00023235"/>
    </source>
</evidence>
<dbReference type="InterPro" id="IPR006554">
    <property type="entry name" value="Helicase-like_DEXD_c2"/>
</dbReference>
<dbReference type="InterPro" id="IPR010614">
    <property type="entry name" value="RAD3-like_helicase_DEAD"/>
</dbReference>
<keyword evidence="17" id="KW-1185">Reference proteome</keyword>
<protein>
    <submittedName>
        <fullName evidence="16">ATP-dependent DNA helicase DDX11</fullName>
    </submittedName>
</protein>
<keyword evidence="10" id="KW-0411">Iron-sulfur</keyword>
<dbReference type="GO" id="GO:0003723">
    <property type="term" value="F:RNA binding"/>
    <property type="evidence" value="ECO:0007669"/>
    <property type="project" value="UniProtKB-KW"/>
</dbReference>
<feature type="region of interest" description="Disordered" evidence="14">
    <location>
        <begin position="149"/>
        <end position="186"/>
    </location>
</feature>
<evidence type="ECO:0000256" key="6">
    <source>
        <dbReference type="ARBA" id="ARBA00022806"/>
    </source>
</evidence>
<dbReference type="GO" id="GO:0046872">
    <property type="term" value="F:metal ion binding"/>
    <property type="evidence" value="ECO:0007669"/>
    <property type="project" value="UniProtKB-KW"/>
</dbReference>
<feature type="compositionally biased region" description="Basic and acidic residues" evidence="14">
    <location>
        <begin position="164"/>
        <end position="183"/>
    </location>
</feature>
<dbReference type="PANTHER" id="PTHR11472:SF41">
    <property type="entry name" value="ATP-DEPENDENT DNA HELICASE DDX11-RELATED"/>
    <property type="match status" value="1"/>
</dbReference>
<dbReference type="GO" id="GO:0003678">
    <property type="term" value="F:DNA helicase activity"/>
    <property type="evidence" value="ECO:0007669"/>
    <property type="project" value="InterPro"/>
</dbReference>
<dbReference type="SMART" id="SM00488">
    <property type="entry name" value="DEXDc2"/>
    <property type="match status" value="1"/>
</dbReference>
<gene>
    <name evidence="16" type="ORF">GBAR_LOCUS26495</name>
</gene>
<feature type="region of interest" description="Disordered" evidence="14">
    <location>
        <begin position="85"/>
        <end position="114"/>
    </location>
</feature>
<dbReference type="Gene3D" id="3.40.50.300">
    <property type="entry name" value="P-loop containing nucleotide triphosphate hydrolases"/>
    <property type="match status" value="2"/>
</dbReference>
<sequence>MCCAHARGGKNMSADDDQLLQAPDKFSFPFEPYGIQEQFMRALYDTLEKGGIGIFESPTGTGKSLSVICGALRWLVDSEQRDREAVERTLSGGTAGSGAAGQANEDGDDVPDWLRDYDSQRLQKEAQTQTQGLEEMERKVRQREKLKKLRQEQKHIVSSKWKTKSKEDGGVEEMERAGEKGGDDLDQEEEEVLVQEYHSEDEGAPEKESDTEEEVKEEYVRKIYYCSRTHSQLAQFVKEIQKSPYGDTIQVVTLGSRQNLCINEDVKRLRHLTLINDRCLEMQRNKKKGREEKYSSDGRPREKRKKRRSNTTTTCPFLKQGTLENFRDLALAEVQDIEQLVGLGRQLGACPYYGVRHTIPSAQLVVLPYNTLLHAGTREALGLRLKGNIVIIDEAHNLLDVINSVHSVEISGAHVTKALSQLSQYKLRYKSRLKAKNLMYVNHILDILNCLLRAVSDSNKSGR</sequence>
<comment type="cofactor">
    <cofactor evidence="1">
        <name>[4Fe-4S] cluster</name>
        <dbReference type="ChEBI" id="CHEBI:49883"/>
    </cofactor>
</comment>
<dbReference type="PANTHER" id="PTHR11472">
    <property type="entry name" value="DNA REPAIR DEAD HELICASE RAD3/XP-D SUBFAMILY MEMBER"/>
    <property type="match status" value="1"/>
</dbReference>
<reference evidence="16" key="1">
    <citation type="submission" date="2023-03" db="EMBL/GenBank/DDBJ databases">
        <authorList>
            <person name="Steffen K."/>
            <person name="Cardenas P."/>
        </authorList>
    </citation>
    <scope>NUCLEOTIDE SEQUENCE</scope>
</reference>
<evidence type="ECO:0000256" key="8">
    <source>
        <dbReference type="ARBA" id="ARBA00022884"/>
    </source>
</evidence>
<keyword evidence="9" id="KW-0408">Iron</keyword>
<dbReference type="PROSITE" id="PS51193">
    <property type="entry name" value="HELICASE_ATP_BIND_2"/>
    <property type="match status" value="1"/>
</dbReference>
<evidence type="ECO:0000256" key="14">
    <source>
        <dbReference type="SAM" id="MobiDB-lite"/>
    </source>
</evidence>
<keyword evidence="4" id="KW-0547">Nucleotide-binding</keyword>